<feature type="chain" id="PRO_5046575171" description="Pectinesterase inhibitor domain-containing protein" evidence="4">
    <location>
        <begin position="24"/>
        <end position="178"/>
    </location>
</feature>
<evidence type="ECO:0000256" key="4">
    <source>
        <dbReference type="SAM" id="SignalP"/>
    </source>
</evidence>
<protein>
    <recommendedName>
        <fullName evidence="5">Pectinesterase inhibitor domain-containing protein</fullName>
    </recommendedName>
</protein>
<dbReference type="Pfam" id="PF04043">
    <property type="entry name" value="PMEI"/>
    <property type="match status" value="1"/>
</dbReference>
<dbReference type="SMART" id="SM00856">
    <property type="entry name" value="PMEI"/>
    <property type="match status" value="1"/>
</dbReference>
<accession>A0ABQ9KYK6</accession>
<dbReference type="EMBL" id="JARPOI010000015">
    <property type="protein sequence ID" value="KAJ9152587.1"/>
    <property type="molecule type" value="Genomic_DNA"/>
</dbReference>
<dbReference type="InterPro" id="IPR006501">
    <property type="entry name" value="Pectinesterase_inhib_dom"/>
</dbReference>
<proteinExistence type="inferred from homology"/>
<evidence type="ECO:0000256" key="1">
    <source>
        <dbReference type="ARBA" id="ARBA00022729"/>
    </source>
</evidence>
<comment type="caution">
    <text evidence="6">The sequence shown here is derived from an EMBL/GenBank/DDBJ whole genome shotgun (WGS) entry which is preliminary data.</text>
</comment>
<dbReference type="Proteomes" id="UP001174677">
    <property type="component" value="Chromosome 15"/>
</dbReference>
<evidence type="ECO:0000313" key="7">
    <source>
        <dbReference type="Proteomes" id="UP001174677"/>
    </source>
</evidence>
<dbReference type="Gene3D" id="1.20.140.40">
    <property type="entry name" value="Invertase/pectin methylesterase inhibitor family protein"/>
    <property type="match status" value="1"/>
</dbReference>
<evidence type="ECO:0000256" key="3">
    <source>
        <dbReference type="ARBA" id="ARBA00038471"/>
    </source>
</evidence>
<evidence type="ECO:0000256" key="2">
    <source>
        <dbReference type="ARBA" id="ARBA00023157"/>
    </source>
</evidence>
<feature type="signal peptide" evidence="4">
    <location>
        <begin position="1"/>
        <end position="23"/>
    </location>
</feature>
<feature type="domain" description="Pectinesterase inhibitor" evidence="5">
    <location>
        <begin position="25"/>
        <end position="173"/>
    </location>
</feature>
<organism evidence="6 7">
    <name type="scientific">Hevea brasiliensis</name>
    <name type="common">Para rubber tree</name>
    <name type="synonym">Siphonia brasiliensis</name>
    <dbReference type="NCBI Taxonomy" id="3981"/>
    <lineage>
        <taxon>Eukaryota</taxon>
        <taxon>Viridiplantae</taxon>
        <taxon>Streptophyta</taxon>
        <taxon>Embryophyta</taxon>
        <taxon>Tracheophyta</taxon>
        <taxon>Spermatophyta</taxon>
        <taxon>Magnoliopsida</taxon>
        <taxon>eudicotyledons</taxon>
        <taxon>Gunneridae</taxon>
        <taxon>Pentapetalae</taxon>
        <taxon>rosids</taxon>
        <taxon>fabids</taxon>
        <taxon>Malpighiales</taxon>
        <taxon>Euphorbiaceae</taxon>
        <taxon>Crotonoideae</taxon>
        <taxon>Micrandreae</taxon>
        <taxon>Hevea</taxon>
    </lineage>
</organism>
<dbReference type="SUPFAM" id="SSF101148">
    <property type="entry name" value="Plant invertase/pectin methylesterase inhibitor"/>
    <property type="match status" value="1"/>
</dbReference>
<evidence type="ECO:0000313" key="6">
    <source>
        <dbReference type="EMBL" id="KAJ9152587.1"/>
    </source>
</evidence>
<comment type="similarity">
    <text evidence="3">Belongs to the PMEI family.</text>
</comment>
<evidence type="ECO:0000259" key="5">
    <source>
        <dbReference type="SMART" id="SM00856"/>
    </source>
</evidence>
<name>A0ABQ9KYK6_HEVBR</name>
<dbReference type="NCBIfam" id="TIGR01614">
    <property type="entry name" value="PME_inhib"/>
    <property type="match status" value="1"/>
</dbReference>
<dbReference type="InterPro" id="IPR034088">
    <property type="entry name" value="Pla_a_1-like"/>
</dbReference>
<dbReference type="PANTHER" id="PTHR35357:SF17">
    <property type="entry name" value="PECTINESTERASE INHIBITOR 12"/>
    <property type="match status" value="1"/>
</dbReference>
<sequence length="178" mass="19971">MKNFFKLAIIFFSFIYSISLNDGRPTHHFCKKAAKSDPNLSYNFCVRSLEANPKTQNATLEELVNISIKLTISNATNISSSISQLLNQKNLDAYTRGALQDCLELYSDANSELNEAMCDLKKKDYFKANIDVSSAMDSSTTCEDGFKEKKGMVSPLTKENNAFFQWTAIVLAFINMLS</sequence>
<keyword evidence="7" id="KW-1185">Reference proteome</keyword>
<keyword evidence="2" id="KW-1015">Disulfide bond</keyword>
<gene>
    <name evidence="6" type="ORF">P3X46_026141</name>
</gene>
<dbReference type="InterPro" id="IPR035513">
    <property type="entry name" value="Invertase/methylesterase_inhib"/>
</dbReference>
<dbReference type="PANTHER" id="PTHR35357">
    <property type="entry name" value="OS02G0537100 PROTEIN"/>
    <property type="match status" value="1"/>
</dbReference>
<dbReference type="CDD" id="cd15795">
    <property type="entry name" value="PMEI-Pla_a_1_like"/>
    <property type="match status" value="1"/>
</dbReference>
<reference evidence="6 7" key="1">
    <citation type="journal article" date="2023" name="Plant Biotechnol. J.">
        <title>Chromosome-level wild Hevea brasiliensis genome provides new tools for genomic-assisted breeding and valuable loci to elevate rubber yield.</title>
        <authorList>
            <person name="Cheng H."/>
            <person name="Song X."/>
            <person name="Hu Y."/>
            <person name="Wu T."/>
            <person name="Yang Q."/>
            <person name="An Z."/>
            <person name="Feng S."/>
            <person name="Deng Z."/>
            <person name="Wu W."/>
            <person name="Zeng X."/>
            <person name="Tu M."/>
            <person name="Wang X."/>
            <person name="Huang H."/>
        </authorList>
    </citation>
    <scope>NUCLEOTIDE SEQUENCE [LARGE SCALE GENOMIC DNA]</scope>
    <source>
        <strain evidence="6">MT/VB/25A 57/8</strain>
    </source>
</reference>
<keyword evidence="1 4" id="KW-0732">Signal</keyword>